<comment type="similarity">
    <text evidence="1">Belongs to the RutC family.</text>
</comment>
<dbReference type="InterPro" id="IPR006175">
    <property type="entry name" value="YjgF/YER057c/UK114"/>
</dbReference>
<evidence type="ECO:0000313" key="3">
    <source>
        <dbReference type="EMBL" id="KAK5087333.1"/>
    </source>
</evidence>
<dbReference type="Pfam" id="PF01042">
    <property type="entry name" value="Ribonuc_L-PSP"/>
    <property type="match status" value="1"/>
</dbReference>
<dbReference type="PANTHER" id="PTHR11803:SF42">
    <property type="entry name" value="MMF1"/>
    <property type="match status" value="1"/>
</dbReference>
<dbReference type="Gene3D" id="3.30.1330.40">
    <property type="entry name" value="RutC-like"/>
    <property type="match status" value="1"/>
</dbReference>
<keyword evidence="4" id="KW-1185">Reference proteome</keyword>
<dbReference type="EMBL" id="JAVRRG010000092">
    <property type="protein sequence ID" value="KAK5087333.1"/>
    <property type="molecule type" value="Genomic_DNA"/>
</dbReference>
<dbReference type="SUPFAM" id="SSF55298">
    <property type="entry name" value="YjgF-like"/>
    <property type="match status" value="1"/>
</dbReference>
<evidence type="ECO:0000256" key="2">
    <source>
        <dbReference type="SAM" id="MobiDB-lite"/>
    </source>
</evidence>
<gene>
    <name evidence="3" type="ORF">LTR24_006774</name>
</gene>
<evidence type="ECO:0000313" key="4">
    <source>
        <dbReference type="Proteomes" id="UP001345013"/>
    </source>
</evidence>
<proteinExistence type="inferred from homology"/>
<dbReference type="NCBIfam" id="TIGR00004">
    <property type="entry name" value="Rid family detoxifying hydrolase"/>
    <property type="match status" value="1"/>
</dbReference>
<dbReference type="PANTHER" id="PTHR11803">
    <property type="entry name" value="2-IMINOBUTANOATE/2-IMINOPROPANOATE DEAMINASE RIDA"/>
    <property type="match status" value="1"/>
</dbReference>
<evidence type="ECO:0000256" key="1">
    <source>
        <dbReference type="ARBA" id="ARBA00010552"/>
    </source>
</evidence>
<name>A0ABR0K5U0_9EURO</name>
<dbReference type="CDD" id="cd00448">
    <property type="entry name" value="YjgF_YER057c_UK114_family"/>
    <property type="match status" value="1"/>
</dbReference>
<accession>A0ABR0K5U0</accession>
<reference evidence="3 4" key="1">
    <citation type="submission" date="2023-08" db="EMBL/GenBank/DDBJ databases">
        <title>Black Yeasts Isolated from many extreme environments.</title>
        <authorList>
            <person name="Coleine C."/>
            <person name="Stajich J.E."/>
            <person name="Selbmann L."/>
        </authorList>
    </citation>
    <scope>NUCLEOTIDE SEQUENCE [LARGE SCALE GENOMIC DNA]</scope>
    <source>
        <strain evidence="3 4">CCFEE 5885</strain>
    </source>
</reference>
<organism evidence="3 4">
    <name type="scientific">Lithohypha guttulata</name>
    <dbReference type="NCBI Taxonomy" id="1690604"/>
    <lineage>
        <taxon>Eukaryota</taxon>
        <taxon>Fungi</taxon>
        <taxon>Dikarya</taxon>
        <taxon>Ascomycota</taxon>
        <taxon>Pezizomycotina</taxon>
        <taxon>Eurotiomycetes</taxon>
        <taxon>Chaetothyriomycetidae</taxon>
        <taxon>Chaetothyriales</taxon>
        <taxon>Trichomeriaceae</taxon>
        <taxon>Lithohypha</taxon>
    </lineage>
</organism>
<evidence type="ECO:0008006" key="5">
    <source>
        <dbReference type="Google" id="ProtNLM"/>
    </source>
</evidence>
<sequence length="287" mass="31524">MMTQGNYTPIINDDGKVDFYNNAKLFNKFKDFADAHTKARKAKEDADKKKQDEAADLINKLLKPAASSSAWTWPGEYERSAEDIRSELERVNADMDQLRTWASVIAADTAAHNEAEVMVDQMAMCSGALQGGENQENARRGKQKQFNSALAGPKKHLASTTMPVKEVVSAADGLKSPLLSQAIKYGDTIFASGAVGMDFTTMKMVEGSVSDRTRKAIQNLEIVLKEAGSSLRNLLKVNIYLKNMHDYAAMNHTYAEMIPDPKPARTCVAVADLPFGTDVEIECTAHL</sequence>
<dbReference type="InterPro" id="IPR006056">
    <property type="entry name" value="RidA"/>
</dbReference>
<dbReference type="InterPro" id="IPR035959">
    <property type="entry name" value="RutC-like_sf"/>
</dbReference>
<feature type="region of interest" description="Disordered" evidence="2">
    <location>
        <begin position="131"/>
        <end position="152"/>
    </location>
</feature>
<comment type="caution">
    <text evidence="3">The sequence shown here is derived from an EMBL/GenBank/DDBJ whole genome shotgun (WGS) entry which is preliminary data.</text>
</comment>
<dbReference type="Proteomes" id="UP001345013">
    <property type="component" value="Unassembled WGS sequence"/>
</dbReference>
<protein>
    <recommendedName>
        <fullName evidence="5">YjgF-like protein</fullName>
    </recommendedName>
</protein>